<dbReference type="PANTHER" id="PTHR44196">
    <property type="entry name" value="DEHYDROGENASE/REDUCTASE SDR FAMILY MEMBER 7B"/>
    <property type="match status" value="1"/>
</dbReference>
<dbReference type="PROSITE" id="PS00061">
    <property type="entry name" value="ADH_SHORT"/>
    <property type="match status" value="1"/>
</dbReference>
<evidence type="ECO:0000256" key="1">
    <source>
        <dbReference type="ARBA" id="ARBA00006484"/>
    </source>
</evidence>
<reference evidence="5 6" key="1">
    <citation type="submission" date="2015-12" db="EMBL/GenBank/DDBJ databases">
        <authorList>
            <person name="Shamseldin A."/>
            <person name="Moawad H."/>
            <person name="Abd El-Rahim W.M."/>
            <person name="Sadowsky M.J."/>
        </authorList>
    </citation>
    <scope>NUCLEOTIDE SEQUENCE [LARGE SCALE GENOMIC DNA]</scope>
    <source>
        <strain evidence="5 6">JC234</strain>
    </source>
</reference>
<comment type="similarity">
    <text evidence="1 3">Belongs to the short-chain dehydrogenases/reductases (SDR) family.</text>
</comment>
<proteinExistence type="inferred from homology"/>
<evidence type="ECO:0000313" key="5">
    <source>
        <dbReference type="EMBL" id="OCW57792.1"/>
    </source>
</evidence>
<dbReference type="PANTHER" id="PTHR44196:SF1">
    <property type="entry name" value="DEHYDROGENASE_REDUCTASE SDR FAMILY MEMBER 7B"/>
    <property type="match status" value="1"/>
</dbReference>
<accession>A0A1C1YWD9</accession>
<keyword evidence="2" id="KW-0560">Oxidoreductase</keyword>
<dbReference type="InterPro" id="IPR057326">
    <property type="entry name" value="KR_dom"/>
</dbReference>
<dbReference type="SUPFAM" id="SSF51735">
    <property type="entry name" value="NAD(P)-binding Rossmann-fold domains"/>
    <property type="match status" value="1"/>
</dbReference>
<evidence type="ECO:0000259" key="4">
    <source>
        <dbReference type="SMART" id="SM00822"/>
    </source>
</evidence>
<dbReference type="GO" id="GO:0016491">
    <property type="term" value="F:oxidoreductase activity"/>
    <property type="evidence" value="ECO:0007669"/>
    <property type="project" value="UniProtKB-KW"/>
</dbReference>
<dbReference type="Gene3D" id="3.40.50.720">
    <property type="entry name" value="NAD(P)-binding Rossmann-like Domain"/>
    <property type="match status" value="1"/>
</dbReference>
<dbReference type="OrthoDB" id="9781689at2"/>
<dbReference type="GO" id="GO:0016020">
    <property type="term" value="C:membrane"/>
    <property type="evidence" value="ECO:0007669"/>
    <property type="project" value="TreeGrafter"/>
</dbReference>
<dbReference type="InterPro" id="IPR020904">
    <property type="entry name" value="Sc_DH/Rdtase_CS"/>
</dbReference>
<dbReference type="STRING" id="1480615.AWJ14_03070"/>
<dbReference type="PRINTS" id="PR00081">
    <property type="entry name" value="GDHRDH"/>
</dbReference>
<keyword evidence="6" id="KW-1185">Reference proteome</keyword>
<evidence type="ECO:0000256" key="2">
    <source>
        <dbReference type="ARBA" id="ARBA00023002"/>
    </source>
</evidence>
<dbReference type="Proteomes" id="UP000094795">
    <property type="component" value="Unassembled WGS sequence"/>
</dbReference>
<dbReference type="InterPro" id="IPR036291">
    <property type="entry name" value="NAD(P)-bd_dom_sf"/>
</dbReference>
<dbReference type="EMBL" id="LQZT01000012">
    <property type="protein sequence ID" value="OCW57792.1"/>
    <property type="molecule type" value="Genomic_DNA"/>
</dbReference>
<comment type="caution">
    <text evidence="5">The sequence shown here is derived from an EMBL/GenBank/DDBJ whole genome shotgun (WGS) entry which is preliminary data.</text>
</comment>
<gene>
    <name evidence="5" type="ORF">AWJ14_03070</name>
</gene>
<organism evidence="5 6">
    <name type="scientific">Hoeflea olei</name>
    <dbReference type="NCBI Taxonomy" id="1480615"/>
    <lineage>
        <taxon>Bacteria</taxon>
        <taxon>Pseudomonadati</taxon>
        <taxon>Pseudomonadota</taxon>
        <taxon>Alphaproteobacteria</taxon>
        <taxon>Hyphomicrobiales</taxon>
        <taxon>Rhizobiaceae</taxon>
        <taxon>Hoeflea</taxon>
    </lineage>
</organism>
<sequence>MSRVAVITGGAGGLGQAFARALRDEAAGWTIVLVDLPGALAGLDEVPGVERVACDLTDDAEVATACAGIVARHPAIELVIHNAGVTQIGLFGDTTLASQRRVMEINYFGSVRVVAGLLGAVRAGKGTHLAISSVAGFAPLYKRTAYAASKHALNGFFSSLAPEEAEHGVRVIIAAPSFVATNPGRLDAGEDGIGRPGAAADGFDEMTPDRAARIILDGWRRGTPFIPVGRVARLGWWINRLSPRLYARLMMRNIRR</sequence>
<dbReference type="RefSeq" id="WP_066178032.1">
    <property type="nucleotide sequence ID" value="NZ_LQZT01000012.1"/>
</dbReference>
<dbReference type="AlphaFoldDB" id="A0A1C1YWD9"/>
<dbReference type="InterPro" id="IPR002347">
    <property type="entry name" value="SDR_fam"/>
</dbReference>
<dbReference type="SMART" id="SM00822">
    <property type="entry name" value="PKS_KR"/>
    <property type="match status" value="1"/>
</dbReference>
<name>A0A1C1YWD9_9HYPH</name>
<protein>
    <submittedName>
        <fullName evidence="5">Short-chain dehydrogenase</fullName>
    </submittedName>
</protein>
<dbReference type="Pfam" id="PF00106">
    <property type="entry name" value="adh_short"/>
    <property type="match status" value="1"/>
</dbReference>
<evidence type="ECO:0000313" key="6">
    <source>
        <dbReference type="Proteomes" id="UP000094795"/>
    </source>
</evidence>
<dbReference type="PRINTS" id="PR00080">
    <property type="entry name" value="SDRFAMILY"/>
</dbReference>
<feature type="domain" description="Ketoreductase" evidence="4">
    <location>
        <begin position="3"/>
        <end position="189"/>
    </location>
</feature>
<evidence type="ECO:0000256" key="3">
    <source>
        <dbReference type="RuleBase" id="RU000363"/>
    </source>
</evidence>